<name>A0A9P5UBZ7_9AGAR</name>
<evidence type="ECO:0000313" key="3">
    <source>
        <dbReference type="Proteomes" id="UP000772434"/>
    </source>
</evidence>
<evidence type="ECO:0000313" key="2">
    <source>
        <dbReference type="EMBL" id="KAF9073592.1"/>
    </source>
</evidence>
<organism evidence="2 3">
    <name type="scientific">Rhodocollybia butyracea</name>
    <dbReference type="NCBI Taxonomy" id="206335"/>
    <lineage>
        <taxon>Eukaryota</taxon>
        <taxon>Fungi</taxon>
        <taxon>Dikarya</taxon>
        <taxon>Basidiomycota</taxon>
        <taxon>Agaricomycotina</taxon>
        <taxon>Agaricomycetes</taxon>
        <taxon>Agaricomycetidae</taxon>
        <taxon>Agaricales</taxon>
        <taxon>Marasmiineae</taxon>
        <taxon>Omphalotaceae</taxon>
        <taxon>Rhodocollybia</taxon>
    </lineage>
</organism>
<dbReference type="OrthoDB" id="2880469at2759"/>
<keyword evidence="1" id="KW-1133">Transmembrane helix</keyword>
<dbReference type="EMBL" id="JADNRY010000017">
    <property type="protein sequence ID" value="KAF9073592.1"/>
    <property type="molecule type" value="Genomic_DNA"/>
</dbReference>
<keyword evidence="1" id="KW-0812">Transmembrane</keyword>
<feature type="transmembrane region" description="Helical" evidence="1">
    <location>
        <begin position="187"/>
        <end position="208"/>
    </location>
</feature>
<dbReference type="Proteomes" id="UP000772434">
    <property type="component" value="Unassembled WGS sequence"/>
</dbReference>
<gene>
    <name evidence="2" type="ORF">BDP27DRAFT_1360205</name>
</gene>
<sequence length="216" mass="24076">MPRLNAEKQHTAILRQDPNRLAAAYEKCSVNAPPVNFLPLPNELESYISAAEEAALRECVTFEELSISNRLLGKMHTDYPYAPNTKRGLELPANPHRHPLLAEAFESAETSVPPPTDEPPCLMPSSAFDSSKIEGLIRPNVTAGNIKAYKWNAELLTDLVFIVPKESGDEEDIFRVSFTMARKKLKFYYVVLLTRGRTLFATLAMISLPSFSPLNA</sequence>
<protein>
    <submittedName>
        <fullName evidence="2">Uncharacterized protein</fullName>
    </submittedName>
</protein>
<comment type="caution">
    <text evidence="2">The sequence shown here is derived from an EMBL/GenBank/DDBJ whole genome shotgun (WGS) entry which is preliminary data.</text>
</comment>
<evidence type="ECO:0000256" key="1">
    <source>
        <dbReference type="SAM" id="Phobius"/>
    </source>
</evidence>
<reference evidence="2" key="1">
    <citation type="submission" date="2020-11" db="EMBL/GenBank/DDBJ databases">
        <authorList>
            <consortium name="DOE Joint Genome Institute"/>
            <person name="Ahrendt S."/>
            <person name="Riley R."/>
            <person name="Andreopoulos W."/>
            <person name="Labutti K."/>
            <person name="Pangilinan J."/>
            <person name="Ruiz-Duenas F.J."/>
            <person name="Barrasa J.M."/>
            <person name="Sanchez-Garcia M."/>
            <person name="Camarero S."/>
            <person name="Miyauchi S."/>
            <person name="Serrano A."/>
            <person name="Linde D."/>
            <person name="Babiker R."/>
            <person name="Drula E."/>
            <person name="Ayuso-Fernandez I."/>
            <person name="Pacheco R."/>
            <person name="Padilla G."/>
            <person name="Ferreira P."/>
            <person name="Barriuso J."/>
            <person name="Kellner H."/>
            <person name="Castanera R."/>
            <person name="Alfaro M."/>
            <person name="Ramirez L."/>
            <person name="Pisabarro A.G."/>
            <person name="Kuo A."/>
            <person name="Tritt A."/>
            <person name="Lipzen A."/>
            <person name="He G."/>
            <person name="Yan M."/>
            <person name="Ng V."/>
            <person name="Cullen D."/>
            <person name="Martin F."/>
            <person name="Rosso M.-N."/>
            <person name="Henrissat B."/>
            <person name="Hibbett D."/>
            <person name="Martinez A.T."/>
            <person name="Grigoriev I.V."/>
        </authorList>
    </citation>
    <scope>NUCLEOTIDE SEQUENCE</scope>
    <source>
        <strain evidence="2">AH 40177</strain>
    </source>
</reference>
<keyword evidence="1" id="KW-0472">Membrane</keyword>
<dbReference type="AlphaFoldDB" id="A0A9P5UBZ7"/>
<keyword evidence="3" id="KW-1185">Reference proteome</keyword>
<proteinExistence type="predicted"/>
<accession>A0A9P5UBZ7</accession>